<dbReference type="InterPro" id="IPR032675">
    <property type="entry name" value="LRR_dom_sf"/>
</dbReference>
<accession>W9QBN1</accession>
<evidence type="ECO:0000313" key="2">
    <source>
        <dbReference type="Proteomes" id="UP000030645"/>
    </source>
</evidence>
<protein>
    <recommendedName>
        <fullName evidence="3">Disease resistance protein</fullName>
    </recommendedName>
</protein>
<sequence length="67" mass="7557">MSNWAEWLIPDEAFPKLKTLAIWNCKKLTEDLPCLLPCLTDCFISSCPELASSLTLMPIVNKVHLIP</sequence>
<dbReference type="AlphaFoldDB" id="W9QBN1"/>
<gene>
    <name evidence="1" type="ORF">L484_005713</name>
</gene>
<evidence type="ECO:0008006" key="3">
    <source>
        <dbReference type="Google" id="ProtNLM"/>
    </source>
</evidence>
<keyword evidence="2" id="KW-1185">Reference proteome</keyword>
<proteinExistence type="predicted"/>
<reference evidence="2" key="1">
    <citation type="submission" date="2013-01" db="EMBL/GenBank/DDBJ databases">
        <title>Draft Genome Sequence of a Mulberry Tree, Morus notabilis C.K. Schneid.</title>
        <authorList>
            <person name="He N."/>
            <person name="Zhao S."/>
        </authorList>
    </citation>
    <scope>NUCLEOTIDE SEQUENCE</scope>
</reference>
<dbReference type="EMBL" id="KE343319">
    <property type="protein sequence ID" value="EXB23424.1"/>
    <property type="molecule type" value="Genomic_DNA"/>
</dbReference>
<name>W9QBN1_9ROSA</name>
<organism evidence="1 2">
    <name type="scientific">Morus notabilis</name>
    <dbReference type="NCBI Taxonomy" id="981085"/>
    <lineage>
        <taxon>Eukaryota</taxon>
        <taxon>Viridiplantae</taxon>
        <taxon>Streptophyta</taxon>
        <taxon>Embryophyta</taxon>
        <taxon>Tracheophyta</taxon>
        <taxon>Spermatophyta</taxon>
        <taxon>Magnoliopsida</taxon>
        <taxon>eudicotyledons</taxon>
        <taxon>Gunneridae</taxon>
        <taxon>Pentapetalae</taxon>
        <taxon>rosids</taxon>
        <taxon>fabids</taxon>
        <taxon>Rosales</taxon>
        <taxon>Moraceae</taxon>
        <taxon>Moreae</taxon>
        <taxon>Morus</taxon>
    </lineage>
</organism>
<dbReference type="Proteomes" id="UP000030645">
    <property type="component" value="Unassembled WGS sequence"/>
</dbReference>
<evidence type="ECO:0000313" key="1">
    <source>
        <dbReference type="EMBL" id="EXB23424.1"/>
    </source>
</evidence>
<dbReference type="Gene3D" id="3.80.10.10">
    <property type="entry name" value="Ribonuclease Inhibitor"/>
    <property type="match status" value="1"/>
</dbReference>